<evidence type="ECO:0000256" key="1">
    <source>
        <dbReference type="SAM" id="MobiDB-lite"/>
    </source>
</evidence>
<dbReference type="EMBL" id="JAPFFF010000008">
    <property type="protein sequence ID" value="KAK8884273.1"/>
    <property type="molecule type" value="Genomic_DNA"/>
</dbReference>
<feature type="region of interest" description="Disordered" evidence="1">
    <location>
        <begin position="109"/>
        <end position="207"/>
    </location>
</feature>
<sequence length="453" mass="52928">MIILCILQVHLNLNTILHKGVDALNDGVFQVRTFFENPKYYIHRSQTESKESSYVSSKSRGLNKKNNGNDIDPKKTNTNNINHIQFQDNIIDDTENYINYQNNVGDNEDYFKYQDNAGNNENYYDSKKKLSPTQKEMPQNHDTQRKIENENQDKDKILTDQNKSKYDLKDNKNDQNQRKVERDIKPENDKSDKKENIKKNYLKTENHKNQNVVENEQKLSNIDVDEKVNNINDNQNEVFNNQNTQEIINDQNQDQMSNTNYSPSEDNVQQELTQKNLEINDEAEINQNEGESYLNDIFHQIEIESENVYYEVQNVEYVNSTLYKIASPIEIKPPAIFRTMTNFLKSMRNTPAGKNGDYWEISGTEANFTIHCSPNLIKGIELIMSNRPCEIQFFQIYDTVSDSIILNMSLLKYPVHQFIFPLPFQTDGLKIRVLRNRGDPEIVCLRDYSLISG</sequence>
<evidence type="ECO:0000313" key="2">
    <source>
        <dbReference type="EMBL" id="KAK8884273.1"/>
    </source>
</evidence>
<organism evidence="2 3">
    <name type="scientific">Tritrichomonas musculus</name>
    <dbReference type="NCBI Taxonomy" id="1915356"/>
    <lineage>
        <taxon>Eukaryota</taxon>
        <taxon>Metamonada</taxon>
        <taxon>Parabasalia</taxon>
        <taxon>Tritrichomonadida</taxon>
        <taxon>Tritrichomonadidae</taxon>
        <taxon>Tritrichomonas</taxon>
    </lineage>
</organism>
<evidence type="ECO:0000313" key="3">
    <source>
        <dbReference type="Proteomes" id="UP001470230"/>
    </source>
</evidence>
<reference evidence="2 3" key="1">
    <citation type="submission" date="2024-04" db="EMBL/GenBank/DDBJ databases">
        <title>Tritrichomonas musculus Genome.</title>
        <authorList>
            <person name="Alves-Ferreira E."/>
            <person name="Grigg M."/>
            <person name="Lorenzi H."/>
            <person name="Galac M."/>
        </authorList>
    </citation>
    <scope>NUCLEOTIDE SEQUENCE [LARGE SCALE GENOMIC DNA]</scope>
    <source>
        <strain evidence="2 3">EAF2021</strain>
    </source>
</reference>
<gene>
    <name evidence="2" type="ORF">M9Y10_043381</name>
</gene>
<feature type="compositionally biased region" description="Basic and acidic residues" evidence="1">
    <location>
        <begin position="138"/>
        <end position="207"/>
    </location>
</feature>
<proteinExistence type="predicted"/>
<protein>
    <recommendedName>
        <fullName evidence="4">SUN domain-containing protein</fullName>
    </recommendedName>
</protein>
<keyword evidence="3" id="KW-1185">Reference proteome</keyword>
<comment type="caution">
    <text evidence="2">The sequence shown here is derived from an EMBL/GenBank/DDBJ whole genome shotgun (WGS) entry which is preliminary data.</text>
</comment>
<dbReference type="Proteomes" id="UP001470230">
    <property type="component" value="Unassembled WGS sequence"/>
</dbReference>
<feature type="region of interest" description="Disordered" evidence="1">
    <location>
        <begin position="46"/>
        <end position="79"/>
    </location>
</feature>
<accession>A0ABR2JZL0</accession>
<name>A0ABR2JZL0_9EUKA</name>
<evidence type="ECO:0008006" key="4">
    <source>
        <dbReference type="Google" id="ProtNLM"/>
    </source>
</evidence>